<evidence type="ECO:0008006" key="4">
    <source>
        <dbReference type="Google" id="ProtNLM"/>
    </source>
</evidence>
<sequence>MTENEFEKNVNKNKEIQKRKKDLLLKKVKEVQLAAKQETNQSVDYKKEYEQLLINYTKLKKEHRSLKNKKDKSRAISGKENEINEIVKLKNTIKSLKLTIYKQSKLLEDFKNKSLLFENEKIENQKLSNELKRLSSSQLLHEKESLVVQLETEQAKTDRLKEIIDGNETYRKTQEKKYNRQMGEFGRLKFKSRQMEEELKKKSQIVDNLYNSISLAKLFSLLDERLVYKSVFSFYPLNKLYTKYLRIRHLAEIQEKEEREKRIQQISHQNKIADSSYKDYGFIVKEEDQWYFYDLNNNVYLVTSSKTKLIPDLPASAAIYEDGTAYVFYVYYDSYEENDNNTDNKNHEKKDDAIEKKEGLKFGEDLNILVVGSRNISEYSHRLESHGFNVETHNPFEESYHLIEGKVRRSDIVIVCTSHIDHSIMDFIDKDDQKVELIEKDSSKKILVRARYAAIKLGLIE</sequence>
<protein>
    <recommendedName>
        <fullName evidence="4">DUF2325 domain-containing protein</fullName>
    </recommendedName>
</protein>
<dbReference type="Proteomes" id="UP000516384">
    <property type="component" value="Chromosome"/>
</dbReference>
<gene>
    <name evidence="2" type="ORF">IAQ67_16160</name>
</gene>
<keyword evidence="1" id="KW-0175">Coiled coil</keyword>
<evidence type="ECO:0000313" key="3">
    <source>
        <dbReference type="Proteomes" id="UP000516384"/>
    </source>
</evidence>
<evidence type="ECO:0000313" key="2">
    <source>
        <dbReference type="EMBL" id="QNR65427.1"/>
    </source>
</evidence>
<organism evidence="2 3">
    <name type="scientific">Paenibacillus peoriae</name>
    <dbReference type="NCBI Taxonomy" id="59893"/>
    <lineage>
        <taxon>Bacteria</taxon>
        <taxon>Bacillati</taxon>
        <taxon>Bacillota</taxon>
        <taxon>Bacilli</taxon>
        <taxon>Bacillales</taxon>
        <taxon>Paenibacillaceae</taxon>
        <taxon>Paenibacillus</taxon>
    </lineage>
</organism>
<dbReference type="RefSeq" id="WP_190297327.1">
    <property type="nucleotide sequence ID" value="NZ_CP061172.1"/>
</dbReference>
<evidence type="ECO:0000256" key="1">
    <source>
        <dbReference type="SAM" id="Coils"/>
    </source>
</evidence>
<name>A0A7H0Y2W9_9BACL</name>
<feature type="coiled-coil region" evidence="1">
    <location>
        <begin position="35"/>
        <end position="137"/>
    </location>
</feature>
<accession>A0A7H0Y2W9</accession>
<reference evidence="2 3" key="1">
    <citation type="submission" date="2020-09" db="EMBL/GenBank/DDBJ databases">
        <title>Characterization of Paenibacillus peoriae strain ZF390 with broad-spectrum antimicrobial activity as a potential biocontrol agent.</title>
        <authorList>
            <person name="Li L."/>
            <person name="Zhao Y."/>
            <person name="Li B."/>
            <person name="Xie X."/>
        </authorList>
    </citation>
    <scope>NUCLEOTIDE SEQUENCE [LARGE SCALE GENOMIC DNA]</scope>
    <source>
        <strain evidence="2 3">ZF390</strain>
    </source>
</reference>
<dbReference type="EMBL" id="CP061172">
    <property type="protein sequence ID" value="QNR65427.1"/>
    <property type="molecule type" value="Genomic_DNA"/>
</dbReference>
<proteinExistence type="predicted"/>
<dbReference type="AlphaFoldDB" id="A0A7H0Y2W9"/>